<dbReference type="Pfam" id="PF13843">
    <property type="entry name" value="DDE_Tnp_1_7"/>
    <property type="match status" value="1"/>
</dbReference>
<dbReference type="AlphaFoldDB" id="A0A226D321"/>
<dbReference type="PANTHER" id="PTHR46599">
    <property type="entry name" value="PIGGYBAC TRANSPOSABLE ELEMENT-DERIVED PROTEIN 4"/>
    <property type="match status" value="1"/>
</dbReference>
<evidence type="ECO:0000259" key="1">
    <source>
        <dbReference type="Pfam" id="PF13843"/>
    </source>
</evidence>
<name>A0A226D321_FOLCA</name>
<dbReference type="OrthoDB" id="8194810at2759"/>
<dbReference type="InterPro" id="IPR029526">
    <property type="entry name" value="PGBD"/>
</dbReference>
<comment type="caution">
    <text evidence="2">The sequence shown here is derived from an EMBL/GenBank/DDBJ whole genome shotgun (WGS) entry which is preliminary data.</text>
</comment>
<protein>
    <submittedName>
        <fullName evidence="2">PiggyBac transposable element-derived protein 4</fullName>
    </submittedName>
</protein>
<sequence>MGSINYKCVAKAFTQIIQSSFEDDELDPDEEHFLIAEVLLEKLHEITYNYILIEENENISVHDINFIDDENGEIIEQREELSLTSKRSALHDISNNKKWKFTTIQKRHPYLKHRSYVNQWKAQVEMASESWLLCLKKRNGISSRKVQKFVSFRSIRDREEILANAENYRAEMLRIIEEYDPKKVWNTDQTGFKYEILSTRSLSHKGEKMTLGASHSPKNKATHSYTVQYIISLAGEIVGDALICLQENNGKFGPTVENSMLMAPNLTIVCSKSGKLTRALVGEFLDSVVAPKASGNILYLIDHWGTVEAIDVADNWEPEWMRNDEMEEGNDPEEYLQFEEITSDDEEPVASRIDGIEWEGDSEYFFPETPDFLDPVTFVSDEDISPASTPLFILQKIVTPDIVDEIITQTNLYADQKAIPNWKNVGVPEFWRFFGLNLLTGVVQKPSLKDYLTRDPLTATPFFTEAMSRNRLEQILRGLQFVDLEDPALDTNDRFHKMGIILPNILKNFRKLVNPGEFLTLDEELMPYKGALSFKQYNPKKRGRFGVKSFFLMDCEHRFVLDILPYQGKSTKLSNPNWIKMYGFGGAAVLTILEKGYLGKYHRLVVDNYFQSPVLAKTLVEKKTFVLGTVRKDRKFMPKFIDHVTSRPTRLKKGEVETFSDGDLLLERWMDRREVLILNTFIDHRMEDCVSQNPRNAQVKPASVLVYNKSMGALDDMDKIIRPYQALRKTLKWYRKFGFHLFDICVYNSWVVYCHMNPLRSTGYKQYLSNLIKEIMSANVTIRSTKGRPVTIPHQPSFNSLQHLPSTVRNNAGKKVRGNCHLCWKNMNKLRKATSIRCEACGVWLCVDGENSCYKKHHITVAANSQSLQNEN</sequence>
<feature type="domain" description="PiggyBac transposable element-derived protein" evidence="1">
    <location>
        <begin position="389"/>
        <end position="750"/>
    </location>
</feature>
<accession>A0A226D321</accession>
<gene>
    <name evidence="2" type="ORF">Fcan01_25662</name>
</gene>
<evidence type="ECO:0000313" key="2">
    <source>
        <dbReference type="EMBL" id="OXA39460.1"/>
    </source>
</evidence>
<dbReference type="EMBL" id="LNIX01000038">
    <property type="protein sequence ID" value="OXA39460.1"/>
    <property type="molecule type" value="Genomic_DNA"/>
</dbReference>
<evidence type="ECO:0000313" key="3">
    <source>
        <dbReference type="Proteomes" id="UP000198287"/>
    </source>
</evidence>
<keyword evidence="3" id="KW-1185">Reference proteome</keyword>
<dbReference type="Proteomes" id="UP000198287">
    <property type="component" value="Unassembled WGS sequence"/>
</dbReference>
<proteinExistence type="predicted"/>
<dbReference type="PANTHER" id="PTHR46599:SF3">
    <property type="entry name" value="PIGGYBAC TRANSPOSABLE ELEMENT-DERIVED PROTEIN 4"/>
    <property type="match status" value="1"/>
</dbReference>
<organism evidence="2 3">
    <name type="scientific">Folsomia candida</name>
    <name type="common">Springtail</name>
    <dbReference type="NCBI Taxonomy" id="158441"/>
    <lineage>
        <taxon>Eukaryota</taxon>
        <taxon>Metazoa</taxon>
        <taxon>Ecdysozoa</taxon>
        <taxon>Arthropoda</taxon>
        <taxon>Hexapoda</taxon>
        <taxon>Collembola</taxon>
        <taxon>Entomobryomorpha</taxon>
        <taxon>Isotomoidea</taxon>
        <taxon>Isotomidae</taxon>
        <taxon>Proisotominae</taxon>
        <taxon>Folsomia</taxon>
    </lineage>
</organism>
<reference evidence="2 3" key="1">
    <citation type="submission" date="2015-12" db="EMBL/GenBank/DDBJ databases">
        <title>The genome of Folsomia candida.</title>
        <authorList>
            <person name="Faddeeva A."/>
            <person name="Derks M.F."/>
            <person name="Anvar Y."/>
            <person name="Smit S."/>
            <person name="Van Straalen N."/>
            <person name="Roelofs D."/>
        </authorList>
    </citation>
    <scope>NUCLEOTIDE SEQUENCE [LARGE SCALE GENOMIC DNA]</scope>
    <source>
        <strain evidence="2 3">VU population</strain>
        <tissue evidence="2">Whole body</tissue>
    </source>
</reference>